<keyword evidence="4" id="KW-1185">Reference proteome</keyword>
<evidence type="ECO:0000313" key="3">
    <source>
        <dbReference type="EMBL" id="MDN0073355.1"/>
    </source>
</evidence>
<reference evidence="3" key="1">
    <citation type="submission" date="2023-06" db="EMBL/GenBank/DDBJ databases">
        <authorList>
            <person name="Zhang S."/>
        </authorList>
    </citation>
    <scope>NUCLEOTIDE SEQUENCE</scope>
    <source>
        <strain evidence="3">SG2303</strain>
    </source>
</reference>
<dbReference type="SMART" id="SM00450">
    <property type="entry name" value="RHOD"/>
    <property type="match status" value="1"/>
</dbReference>
<dbReference type="Gene3D" id="3.40.250.10">
    <property type="entry name" value="Rhodanese-like domain"/>
    <property type="match status" value="1"/>
</dbReference>
<gene>
    <name evidence="3" type="ORF">QU481_00385</name>
</gene>
<dbReference type="InterPro" id="IPR052367">
    <property type="entry name" value="Thiosulfate_ST/Rhodanese-like"/>
</dbReference>
<dbReference type="RefSeq" id="WP_289827876.1">
    <property type="nucleotide sequence ID" value="NZ_JAUEDK010000001.1"/>
</dbReference>
<feature type="domain" description="Rhodanese" evidence="2">
    <location>
        <begin position="37"/>
        <end position="136"/>
    </location>
</feature>
<comment type="caution">
    <text evidence="3">The sequence shown here is derived from an EMBL/GenBank/DDBJ whole genome shotgun (WGS) entry which is preliminary data.</text>
</comment>
<dbReference type="SUPFAM" id="SSF52821">
    <property type="entry name" value="Rhodanese/Cell cycle control phosphatase"/>
    <property type="match status" value="1"/>
</dbReference>
<dbReference type="CDD" id="cd01522">
    <property type="entry name" value="RHOD_1"/>
    <property type="match status" value="1"/>
</dbReference>
<evidence type="ECO:0000256" key="1">
    <source>
        <dbReference type="SAM" id="MobiDB-lite"/>
    </source>
</evidence>
<dbReference type="Proteomes" id="UP001168540">
    <property type="component" value="Unassembled WGS sequence"/>
</dbReference>
<evidence type="ECO:0000313" key="4">
    <source>
        <dbReference type="Proteomes" id="UP001168540"/>
    </source>
</evidence>
<name>A0ABT7XI05_9NEIS</name>
<dbReference type="PANTHER" id="PTHR45431">
    <property type="entry name" value="RHODANESE-LIKE DOMAIN-CONTAINING PROTEIN 15, CHLOROPLASTIC"/>
    <property type="match status" value="1"/>
</dbReference>
<dbReference type="PANTHER" id="PTHR45431:SF3">
    <property type="entry name" value="RHODANESE-LIKE DOMAIN-CONTAINING PROTEIN 15, CHLOROPLASTIC"/>
    <property type="match status" value="1"/>
</dbReference>
<dbReference type="InterPro" id="IPR036873">
    <property type="entry name" value="Rhodanese-like_dom_sf"/>
</dbReference>
<dbReference type="Pfam" id="PF00581">
    <property type="entry name" value="Rhodanese"/>
    <property type="match status" value="1"/>
</dbReference>
<proteinExistence type="predicted"/>
<sequence>MSDLASILAQAAERGRQQGLPYSGALTPTEAQAVREQQPGAVLVDVRSAAEWQFVGVVPDALRIELRTYPGMQPNPNFIAQLSAAVPPETTVLFMCRSGARSDEAARLAQAAGYERAYNVLEGFEGDKDEHGHRGTVSGWKAHDLPWQQG</sequence>
<accession>A0ABT7XI05</accession>
<dbReference type="PROSITE" id="PS50206">
    <property type="entry name" value="RHODANESE_3"/>
    <property type="match status" value="1"/>
</dbReference>
<evidence type="ECO:0000259" key="2">
    <source>
        <dbReference type="PROSITE" id="PS50206"/>
    </source>
</evidence>
<dbReference type="InterPro" id="IPR001763">
    <property type="entry name" value="Rhodanese-like_dom"/>
</dbReference>
<feature type="region of interest" description="Disordered" evidence="1">
    <location>
        <begin position="127"/>
        <end position="150"/>
    </location>
</feature>
<organism evidence="3 4">
    <name type="scientific">Crenobacter oryzisoli</name>
    <dbReference type="NCBI Taxonomy" id="3056844"/>
    <lineage>
        <taxon>Bacteria</taxon>
        <taxon>Pseudomonadati</taxon>
        <taxon>Pseudomonadota</taxon>
        <taxon>Betaproteobacteria</taxon>
        <taxon>Neisseriales</taxon>
        <taxon>Neisseriaceae</taxon>
        <taxon>Crenobacter</taxon>
    </lineage>
</organism>
<protein>
    <submittedName>
        <fullName evidence="3">Rhodanese-like domain-containing protein</fullName>
    </submittedName>
</protein>
<dbReference type="EMBL" id="JAUEDK010000001">
    <property type="protein sequence ID" value="MDN0073355.1"/>
    <property type="molecule type" value="Genomic_DNA"/>
</dbReference>